<dbReference type="EMBL" id="FWFX01000007">
    <property type="protein sequence ID" value="SLN50312.1"/>
    <property type="molecule type" value="Genomic_DNA"/>
</dbReference>
<evidence type="ECO:0000256" key="4">
    <source>
        <dbReference type="PROSITE-ProRule" id="PRU00335"/>
    </source>
</evidence>
<proteinExistence type="predicted"/>
<dbReference type="AlphaFoldDB" id="A0A1X6ZGG1"/>
<organism evidence="6 7">
    <name type="scientific">Roseovarius albus</name>
    <dbReference type="NCBI Taxonomy" id="1247867"/>
    <lineage>
        <taxon>Bacteria</taxon>
        <taxon>Pseudomonadati</taxon>
        <taxon>Pseudomonadota</taxon>
        <taxon>Alphaproteobacteria</taxon>
        <taxon>Rhodobacterales</taxon>
        <taxon>Roseobacteraceae</taxon>
        <taxon>Roseovarius</taxon>
    </lineage>
</organism>
<reference evidence="6 7" key="1">
    <citation type="submission" date="2017-03" db="EMBL/GenBank/DDBJ databases">
        <authorList>
            <person name="Afonso C.L."/>
            <person name="Miller P.J."/>
            <person name="Scott M.A."/>
            <person name="Spackman E."/>
            <person name="Goraichik I."/>
            <person name="Dimitrov K.M."/>
            <person name="Suarez D.L."/>
            <person name="Swayne D.E."/>
        </authorList>
    </citation>
    <scope>NUCLEOTIDE SEQUENCE [LARGE SCALE GENOMIC DNA]</scope>
    <source>
        <strain evidence="6 7">CECT 7450</strain>
    </source>
</reference>
<dbReference type="Pfam" id="PF00440">
    <property type="entry name" value="TetR_N"/>
    <property type="match status" value="1"/>
</dbReference>
<protein>
    <submittedName>
        <fullName evidence="6">DNA-binding transcriptional repressor AcrR</fullName>
    </submittedName>
</protein>
<dbReference type="PROSITE" id="PS50977">
    <property type="entry name" value="HTH_TETR_2"/>
    <property type="match status" value="1"/>
</dbReference>
<dbReference type="Proteomes" id="UP000193061">
    <property type="component" value="Unassembled WGS sequence"/>
</dbReference>
<gene>
    <name evidence="6" type="ORF">ROA7450_02491</name>
</gene>
<keyword evidence="2 4" id="KW-0238">DNA-binding</keyword>
<dbReference type="GO" id="GO:0003677">
    <property type="term" value="F:DNA binding"/>
    <property type="evidence" value="ECO:0007669"/>
    <property type="project" value="UniProtKB-UniRule"/>
</dbReference>
<dbReference type="RefSeq" id="WP_085806123.1">
    <property type="nucleotide sequence ID" value="NZ_FWFX01000007.1"/>
</dbReference>
<dbReference type="PANTHER" id="PTHR47506">
    <property type="entry name" value="TRANSCRIPTIONAL REGULATORY PROTEIN"/>
    <property type="match status" value="1"/>
</dbReference>
<accession>A0A1X6ZGG1</accession>
<feature type="domain" description="HTH tetR-type" evidence="5">
    <location>
        <begin position="2"/>
        <end position="62"/>
    </location>
</feature>
<feature type="DNA-binding region" description="H-T-H motif" evidence="4">
    <location>
        <begin position="25"/>
        <end position="44"/>
    </location>
</feature>
<dbReference type="InterPro" id="IPR001647">
    <property type="entry name" value="HTH_TetR"/>
</dbReference>
<evidence type="ECO:0000256" key="3">
    <source>
        <dbReference type="ARBA" id="ARBA00023163"/>
    </source>
</evidence>
<evidence type="ECO:0000313" key="7">
    <source>
        <dbReference type="Proteomes" id="UP000193061"/>
    </source>
</evidence>
<keyword evidence="3" id="KW-0804">Transcription</keyword>
<keyword evidence="7" id="KW-1185">Reference proteome</keyword>
<name>A0A1X6ZGG1_9RHOB</name>
<keyword evidence="1" id="KW-0805">Transcription regulation</keyword>
<dbReference type="SUPFAM" id="SSF48498">
    <property type="entry name" value="Tetracyclin repressor-like, C-terminal domain"/>
    <property type="match status" value="1"/>
</dbReference>
<evidence type="ECO:0000256" key="1">
    <source>
        <dbReference type="ARBA" id="ARBA00023015"/>
    </source>
</evidence>
<dbReference type="Gene3D" id="1.10.357.10">
    <property type="entry name" value="Tetracycline Repressor, domain 2"/>
    <property type="match status" value="1"/>
</dbReference>
<dbReference type="PRINTS" id="PR00455">
    <property type="entry name" value="HTHTETR"/>
</dbReference>
<evidence type="ECO:0000313" key="6">
    <source>
        <dbReference type="EMBL" id="SLN50312.1"/>
    </source>
</evidence>
<dbReference type="OrthoDB" id="9809772at2"/>
<dbReference type="SUPFAM" id="SSF46689">
    <property type="entry name" value="Homeodomain-like"/>
    <property type="match status" value="1"/>
</dbReference>
<evidence type="ECO:0000259" key="5">
    <source>
        <dbReference type="PROSITE" id="PS50977"/>
    </source>
</evidence>
<evidence type="ECO:0000256" key="2">
    <source>
        <dbReference type="ARBA" id="ARBA00023125"/>
    </source>
</evidence>
<dbReference type="InterPro" id="IPR009057">
    <property type="entry name" value="Homeodomain-like_sf"/>
</dbReference>
<dbReference type="InterPro" id="IPR036271">
    <property type="entry name" value="Tet_transcr_reg_TetR-rel_C_sf"/>
</dbReference>
<dbReference type="PANTHER" id="PTHR47506:SF1">
    <property type="entry name" value="HTH-TYPE TRANSCRIPTIONAL REGULATOR YJDC"/>
    <property type="match status" value="1"/>
</dbReference>
<sequence length="176" mass="19558">MTDTRMQILNLAERAIRLRGYHAVSFRDIADEMGIKSASIHYHFRQKQDMGLAVVDRYATRIAECLGPAGELGWPDALSAFCDVYKDALHQSDLQCLCGMLAAESLGLPDIVSDRVAMFFRDNVAWLMASMSDQISDKRAQALAVQTAVQGAMTIAVSLKDHSIMDSTIQDLQERF</sequence>